<dbReference type="Pfam" id="PF00179">
    <property type="entry name" value="UQ_con"/>
    <property type="match status" value="1"/>
</dbReference>
<dbReference type="InterPro" id="IPR000608">
    <property type="entry name" value="UBC"/>
</dbReference>
<feature type="compositionally biased region" description="Low complexity" evidence="3">
    <location>
        <begin position="1"/>
        <end position="25"/>
    </location>
</feature>
<feature type="region of interest" description="Disordered" evidence="3">
    <location>
        <begin position="1"/>
        <end position="51"/>
    </location>
</feature>
<dbReference type="PANTHER" id="PTHR46116:SF41">
    <property type="entry name" value="UBIQUITIN-CONJUGATING ENZYME E2 25-RELATED"/>
    <property type="match status" value="1"/>
</dbReference>
<protein>
    <recommendedName>
        <fullName evidence="4">UBC core domain-containing protein</fullName>
    </recommendedName>
</protein>
<dbReference type="SUPFAM" id="SSF54495">
    <property type="entry name" value="UBC-like"/>
    <property type="match status" value="1"/>
</dbReference>
<organism evidence="5 6">
    <name type="scientific">Kingdonia uniflora</name>
    <dbReference type="NCBI Taxonomy" id="39325"/>
    <lineage>
        <taxon>Eukaryota</taxon>
        <taxon>Viridiplantae</taxon>
        <taxon>Streptophyta</taxon>
        <taxon>Embryophyta</taxon>
        <taxon>Tracheophyta</taxon>
        <taxon>Spermatophyta</taxon>
        <taxon>Magnoliopsida</taxon>
        <taxon>Ranunculales</taxon>
        <taxon>Circaeasteraceae</taxon>
        <taxon>Kingdonia</taxon>
    </lineage>
</organism>
<keyword evidence="2" id="KW-0833">Ubl conjugation pathway</keyword>
<dbReference type="EMBL" id="JACGCM010002284">
    <property type="protein sequence ID" value="KAF6141994.1"/>
    <property type="molecule type" value="Genomic_DNA"/>
</dbReference>
<evidence type="ECO:0000256" key="3">
    <source>
        <dbReference type="SAM" id="MobiDB-lite"/>
    </source>
</evidence>
<evidence type="ECO:0000256" key="2">
    <source>
        <dbReference type="ARBA" id="ARBA00022786"/>
    </source>
</evidence>
<keyword evidence="6" id="KW-1185">Reference proteome</keyword>
<evidence type="ECO:0000313" key="5">
    <source>
        <dbReference type="EMBL" id="KAF6141994.1"/>
    </source>
</evidence>
<evidence type="ECO:0000259" key="4">
    <source>
        <dbReference type="PROSITE" id="PS50127"/>
    </source>
</evidence>
<dbReference type="AlphaFoldDB" id="A0A7J7LHK3"/>
<dbReference type="Gene3D" id="3.10.110.10">
    <property type="entry name" value="Ubiquitin Conjugating Enzyme"/>
    <property type="match status" value="1"/>
</dbReference>
<proteinExistence type="predicted"/>
<dbReference type="PROSITE" id="PS50127">
    <property type="entry name" value="UBC_2"/>
    <property type="match status" value="1"/>
</dbReference>
<dbReference type="GO" id="GO:0061631">
    <property type="term" value="F:ubiquitin conjugating enzyme activity"/>
    <property type="evidence" value="ECO:0007669"/>
    <property type="project" value="TreeGrafter"/>
</dbReference>
<dbReference type="InterPro" id="IPR016135">
    <property type="entry name" value="UBQ-conjugating_enzyme/RWD"/>
</dbReference>
<comment type="caution">
    <text evidence="5">The sequence shown here is derived from an EMBL/GenBank/DDBJ whole genome shotgun (WGS) entry which is preliminary data.</text>
</comment>
<dbReference type="Proteomes" id="UP000541444">
    <property type="component" value="Unassembled WGS sequence"/>
</dbReference>
<name>A0A7J7LHK3_9MAGN</name>
<evidence type="ECO:0000313" key="6">
    <source>
        <dbReference type="Proteomes" id="UP000541444"/>
    </source>
</evidence>
<feature type="domain" description="UBC core" evidence="4">
    <location>
        <begin position="309"/>
        <end position="456"/>
    </location>
</feature>
<evidence type="ECO:0000256" key="1">
    <source>
        <dbReference type="ARBA" id="ARBA00022679"/>
    </source>
</evidence>
<reference evidence="5 6" key="1">
    <citation type="journal article" date="2020" name="IScience">
        <title>Genome Sequencing of the Endangered Kingdonia uniflora (Circaeasteraceae, Ranunculales) Reveals Potential Mechanisms of Evolutionary Specialization.</title>
        <authorList>
            <person name="Sun Y."/>
            <person name="Deng T."/>
            <person name="Zhang A."/>
            <person name="Moore M.J."/>
            <person name="Landis J.B."/>
            <person name="Lin N."/>
            <person name="Zhang H."/>
            <person name="Zhang X."/>
            <person name="Huang J."/>
            <person name="Zhang X."/>
            <person name="Sun H."/>
            <person name="Wang H."/>
        </authorList>
    </citation>
    <scope>NUCLEOTIDE SEQUENCE [LARGE SCALE GENOMIC DNA]</scope>
    <source>
        <strain evidence="5">TB1705</strain>
        <tissue evidence="5">Leaf</tissue>
    </source>
</reference>
<gene>
    <name evidence="5" type="ORF">GIB67_037962</name>
</gene>
<keyword evidence="1" id="KW-0808">Transferase</keyword>
<sequence length="456" mass="50877">MEQNPSSRCSLRPSSLQSSSLSISSGYDPDVIEIPPIDTEASSSKKRKKNKVVPHDVIDIDGDEDTAGVFITNEKVNSGNKGKATSVGNDSYDKNWANQMKVNSSNKENVTSLGFESYEESWANQFETHSSYKGKATSLGFESYDMSWENQVKDALAQTHIAPSSATNFGALNGFPQNSLKSWDPGFNVTDYVHDGLHYSDFADSKSSYYYGGNFLGNNNETLGLQAQPYVMNLLPPAEMSIPWFDPFAKRHKKAVTLSGSIISCSKRDEEDGVMEKFKTFKQFDTVQNCSDHHYFGTNSHKAMQPTKTWSKKIQQEWIILEKDLPDSIFVRVYEQRMDLLRAVIIGAAGTPYHDGLFFFDFFFPSNYPNVPPYFEDLITGHFRERAHTILVSCKAYIEGAQVGCLAGGGVQDLEEGDKSSSQSFKIQVNMMVKTLVPAFAKIGAKGCEEFLFLTK</sequence>
<dbReference type="PANTHER" id="PTHR46116">
    <property type="entry name" value="(E3-INDEPENDENT) E2 UBIQUITIN-CONJUGATING ENZYME"/>
    <property type="match status" value="1"/>
</dbReference>
<dbReference type="OrthoDB" id="47801at2759"/>
<accession>A0A7J7LHK3</accession>